<protein>
    <submittedName>
        <fullName evidence="1">Uncharacterized protein</fullName>
    </submittedName>
</protein>
<dbReference type="Proteomes" id="UP001152561">
    <property type="component" value="Unassembled WGS sequence"/>
</dbReference>
<reference evidence="2" key="1">
    <citation type="journal article" date="2023" name="Proc. Natl. Acad. Sci. U.S.A.">
        <title>Genomic and structural basis for evolution of tropane alkaloid biosynthesis.</title>
        <authorList>
            <person name="Wanga Y.-J."/>
            <person name="Taina T."/>
            <person name="Yua J.-Y."/>
            <person name="Lia J."/>
            <person name="Xua B."/>
            <person name="Chenc J."/>
            <person name="D'Auriad J.C."/>
            <person name="Huanga J.-P."/>
            <person name="Huanga S.-X."/>
        </authorList>
    </citation>
    <scope>NUCLEOTIDE SEQUENCE [LARGE SCALE GENOMIC DNA]</scope>
    <source>
        <strain evidence="2">cv. KIB-2019</strain>
    </source>
</reference>
<dbReference type="Pfam" id="PF11595">
    <property type="entry name" value="DUF3245"/>
    <property type="match status" value="1"/>
</dbReference>
<sequence>MIEKVRSGEKGIMISVLFYQAFKDILQDWLILGWLENMMSTDESSKKTSSRPQLVVLNRSFKLAEQWVGSEGNSLDDAKSNVVVLVSQPPRLGIGAAVPRQSETVRYNDSIERKLRAKLDTKKRKFLKITEVSAIPVKDGRVDE</sequence>
<evidence type="ECO:0000313" key="2">
    <source>
        <dbReference type="Proteomes" id="UP001152561"/>
    </source>
</evidence>
<dbReference type="PANTHER" id="PTHR35741">
    <property type="entry name" value="FACTOR CWC22-LIKE PROTEIN, PUTATIVE (DUF3245)-RELATED"/>
    <property type="match status" value="1"/>
</dbReference>
<name>A0A9Q1R269_9SOLA</name>
<comment type="caution">
    <text evidence="1">The sequence shown here is derived from an EMBL/GenBank/DDBJ whole genome shotgun (WGS) entry which is preliminary data.</text>
</comment>
<proteinExistence type="predicted"/>
<keyword evidence="2" id="KW-1185">Reference proteome</keyword>
<organism evidence="1 2">
    <name type="scientific">Anisodus acutangulus</name>
    <dbReference type="NCBI Taxonomy" id="402998"/>
    <lineage>
        <taxon>Eukaryota</taxon>
        <taxon>Viridiplantae</taxon>
        <taxon>Streptophyta</taxon>
        <taxon>Embryophyta</taxon>
        <taxon>Tracheophyta</taxon>
        <taxon>Spermatophyta</taxon>
        <taxon>Magnoliopsida</taxon>
        <taxon>eudicotyledons</taxon>
        <taxon>Gunneridae</taxon>
        <taxon>Pentapetalae</taxon>
        <taxon>asterids</taxon>
        <taxon>lamiids</taxon>
        <taxon>Solanales</taxon>
        <taxon>Solanaceae</taxon>
        <taxon>Solanoideae</taxon>
        <taxon>Hyoscyameae</taxon>
        <taxon>Anisodus</taxon>
    </lineage>
</organism>
<dbReference type="InterPro" id="IPR021641">
    <property type="entry name" value="DUF3245"/>
</dbReference>
<dbReference type="OrthoDB" id="1908779at2759"/>
<gene>
    <name evidence="1" type="ORF">K7X08_016527</name>
</gene>
<dbReference type="EMBL" id="JAJAGQ010000019">
    <property type="protein sequence ID" value="KAJ8534799.1"/>
    <property type="molecule type" value="Genomic_DNA"/>
</dbReference>
<accession>A0A9Q1R269</accession>
<evidence type="ECO:0000313" key="1">
    <source>
        <dbReference type="EMBL" id="KAJ8534799.1"/>
    </source>
</evidence>
<dbReference type="AlphaFoldDB" id="A0A9Q1R269"/>
<dbReference type="PANTHER" id="PTHR35741:SF1">
    <property type="entry name" value="FACTOR CWC22-LIKE PROTEIN, PUTATIVE (DUF3245)-RELATED"/>
    <property type="match status" value="1"/>
</dbReference>